<feature type="compositionally biased region" description="Pro residues" evidence="8">
    <location>
        <begin position="244"/>
        <end position="257"/>
    </location>
</feature>
<comment type="similarity">
    <text evidence="2">Belongs to the DivIVA family.</text>
</comment>
<evidence type="ECO:0000256" key="1">
    <source>
        <dbReference type="ARBA" id="ARBA00004496"/>
    </source>
</evidence>
<dbReference type="Gene3D" id="6.10.250.660">
    <property type="match status" value="1"/>
</dbReference>
<evidence type="ECO:0000313" key="10">
    <source>
        <dbReference type="Proteomes" id="UP001597369"/>
    </source>
</evidence>
<dbReference type="RefSeq" id="WP_229962059.1">
    <property type="nucleotide sequence ID" value="NZ_JAJJWI010000018.1"/>
</dbReference>
<proteinExistence type="inferred from homology"/>
<dbReference type="Proteomes" id="UP001597369">
    <property type="component" value="Unassembled WGS sequence"/>
</dbReference>
<dbReference type="NCBIfam" id="TIGR03544">
    <property type="entry name" value="DivI1A_domain"/>
    <property type="match status" value="1"/>
</dbReference>
<comment type="subcellular location">
    <subcellularLocation>
        <location evidence="1">Cytoplasm</location>
    </subcellularLocation>
</comment>
<dbReference type="Pfam" id="PF05103">
    <property type="entry name" value="DivIVA"/>
    <property type="match status" value="1"/>
</dbReference>
<evidence type="ECO:0000256" key="2">
    <source>
        <dbReference type="ARBA" id="ARBA00009008"/>
    </source>
</evidence>
<dbReference type="InterPro" id="IPR007793">
    <property type="entry name" value="DivIVA_fam"/>
</dbReference>
<evidence type="ECO:0000256" key="5">
    <source>
        <dbReference type="ARBA" id="ARBA00023054"/>
    </source>
</evidence>
<evidence type="ECO:0000256" key="4">
    <source>
        <dbReference type="ARBA" id="ARBA00022618"/>
    </source>
</evidence>
<dbReference type="PANTHER" id="PTHR35794">
    <property type="entry name" value="CELL DIVISION PROTEIN DIVIVA"/>
    <property type="match status" value="1"/>
</dbReference>
<keyword evidence="3" id="KW-0963">Cytoplasm</keyword>
<protein>
    <submittedName>
        <fullName evidence="9">DivIVA domain-containing protein</fullName>
    </submittedName>
</protein>
<comment type="caution">
    <text evidence="9">The sequence shown here is derived from an EMBL/GenBank/DDBJ whole genome shotgun (WGS) entry which is preliminary data.</text>
</comment>
<keyword evidence="4" id="KW-0132">Cell division</keyword>
<dbReference type="InterPro" id="IPR019933">
    <property type="entry name" value="DivIVA_domain"/>
</dbReference>
<organism evidence="9 10">
    <name type="scientific">Pontibacter silvestris</name>
    <dbReference type="NCBI Taxonomy" id="2305183"/>
    <lineage>
        <taxon>Bacteria</taxon>
        <taxon>Pseudomonadati</taxon>
        <taxon>Bacteroidota</taxon>
        <taxon>Cytophagia</taxon>
        <taxon>Cytophagales</taxon>
        <taxon>Hymenobacteraceae</taxon>
        <taxon>Pontibacter</taxon>
    </lineage>
</organism>
<gene>
    <name evidence="9" type="ORF">ACFSKU_21330</name>
</gene>
<sequence length="319" mass="35848">MKITPLEIRQKTFEKAFRGLDKDEVNAFLLTLSQQWERLMDENKDLRMKLEASHRETQKLREVESSLYKTLKTAEDTGNSILEQANRSAELKARESELKADELINQARNQARQMLEDATKQSEKVVAQMQQEVRALEQDYQRMEGYLDSLVRELKNMADDALEKVEKTKAKPKTYVQSILSRASDVKVQSAELLKDLKEMNTTTENTTIQLAESTAANAPVAVKDISAYEPFGDPAPDVTQPHPEIPTPTTPVPDVPGPEIEQPEPDYPGRVPSPGIDKPVPDVQPVQPDKPEVQPPLTEPSRNMALKQTAGSFFDEIG</sequence>
<evidence type="ECO:0000256" key="3">
    <source>
        <dbReference type="ARBA" id="ARBA00022490"/>
    </source>
</evidence>
<keyword evidence="6" id="KW-0131">Cell cycle</keyword>
<evidence type="ECO:0000256" key="6">
    <source>
        <dbReference type="ARBA" id="ARBA00023306"/>
    </source>
</evidence>
<reference evidence="10" key="1">
    <citation type="journal article" date="2019" name="Int. J. Syst. Evol. Microbiol.">
        <title>The Global Catalogue of Microorganisms (GCM) 10K type strain sequencing project: providing services to taxonomists for standard genome sequencing and annotation.</title>
        <authorList>
            <consortium name="The Broad Institute Genomics Platform"/>
            <consortium name="The Broad Institute Genome Sequencing Center for Infectious Disease"/>
            <person name="Wu L."/>
            <person name="Ma J."/>
        </authorList>
    </citation>
    <scope>NUCLEOTIDE SEQUENCE [LARGE SCALE GENOMIC DNA]</scope>
    <source>
        <strain evidence="10">JCM 16545</strain>
    </source>
</reference>
<dbReference type="EMBL" id="JBHUHV010000060">
    <property type="protein sequence ID" value="MFD2069438.1"/>
    <property type="molecule type" value="Genomic_DNA"/>
</dbReference>
<name>A0ABW4X371_9BACT</name>
<feature type="region of interest" description="Disordered" evidence="8">
    <location>
        <begin position="229"/>
        <end position="319"/>
    </location>
</feature>
<dbReference type="Gene3D" id="1.20.5.2950">
    <property type="match status" value="1"/>
</dbReference>
<evidence type="ECO:0000256" key="7">
    <source>
        <dbReference type="SAM" id="Coils"/>
    </source>
</evidence>
<dbReference type="PANTHER" id="PTHR35794:SF2">
    <property type="entry name" value="CELL DIVISION PROTEIN DIVIVA"/>
    <property type="match status" value="1"/>
</dbReference>
<evidence type="ECO:0000256" key="8">
    <source>
        <dbReference type="SAM" id="MobiDB-lite"/>
    </source>
</evidence>
<keyword evidence="5 7" id="KW-0175">Coiled coil</keyword>
<feature type="compositionally biased region" description="Low complexity" evidence="8">
    <location>
        <begin position="278"/>
        <end position="288"/>
    </location>
</feature>
<accession>A0ABW4X371</accession>
<feature type="coiled-coil region" evidence="7">
    <location>
        <begin position="86"/>
        <end position="171"/>
    </location>
</feature>
<evidence type="ECO:0000313" key="9">
    <source>
        <dbReference type="EMBL" id="MFD2069438.1"/>
    </source>
</evidence>
<keyword evidence="10" id="KW-1185">Reference proteome</keyword>